<organism evidence="1 2">
    <name type="scientific">Leptospira ellisii</name>
    <dbReference type="NCBI Taxonomy" id="2023197"/>
    <lineage>
        <taxon>Bacteria</taxon>
        <taxon>Pseudomonadati</taxon>
        <taxon>Spirochaetota</taxon>
        <taxon>Spirochaetia</taxon>
        <taxon>Leptospirales</taxon>
        <taxon>Leptospiraceae</taxon>
        <taxon>Leptospira</taxon>
    </lineage>
</organism>
<gene>
    <name evidence="1" type="ORF">CH379_018830</name>
</gene>
<reference evidence="1 2" key="1">
    <citation type="journal article" date="2018" name="Microb. Genom.">
        <title>Deciphering the unexplored Leptospira diversity from soils uncovers genomic evolution to virulence.</title>
        <authorList>
            <person name="Thibeaux R."/>
            <person name="Iraola G."/>
            <person name="Ferres I."/>
            <person name="Bierque E."/>
            <person name="Girault D."/>
            <person name="Soupe-Gilbert M.E."/>
            <person name="Picardeau M."/>
            <person name="Goarant C."/>
        </authorList>
    </citation>
    <scope>NUCLEOTIDE SEQUENCE [LARGE SCALE GENOMIC DNA]</scope>
    <source>
        <strain evidence="1 2">ATI7-C-A5</strain>
    </source>
</reference>
<dbReference type="EMBL" id="NPEF02000030">
    <property type="protein sequence ID" value="MDV6237691.1"/>
    <property type="molecule type" value="Genomic_DNA"/>
</dbReference>
<comment type="caution">
    <text evidence="1">The sequence shown here is derived from an EMBL/GenBank/DDBJ whole genome shotgun (WGS) entry which is preliminary data.</text>
</comment>
<accession>A0AAE4QTB4</accession>
<proteinExistence type="predicted"/>
<dbReference type="Proteomes" id="UP000232122">
    <property type="component" value="Unassembled WGS sequence"/>
</dbReference>
<sequence length="136" mass="15120">MKKLTLIAILIASIYGFNCKEEEKTTIDDSKTILEGIWVLTYGCQQDPTPNPVAWLIISNNRDIISCLQASSTVTKGLLIKGQPEGNYRIDWQQGPPSTAQYPVTQWNLFGVTTQGSTNCYARVRNPANNPPPFCK</sequence>
<dbReference type="RefSeq" id="WP_100747088.1">
    <property type="nucleotide sequence ID" value="NZ_NPEF02000030.1"/>
</dbReference>
<protein>
    <submittedName>
        <fullName evidence="1">Uncharacterized protein</fullName>
    </submittedName>
</protein>
<dbReference type="AlphaFoldDB" id="A0AAE4QTB4"/>
<evidence type="ECO:0000313" key="2">
    <source>
        <dbReference type="Proteomes" id="UP000232122"/>
    </source>
</evidence>
<name>A0AAE4QTB4_9LEPT</name>
<keyword evidence="2" id="KW-1185">Reference proteome</keyword>
<evidence type="ECO:0000313" key="1">
    <source>
        <dbReference type="EMBL" id="MDV6237691.1"/>
    </source>
</evidence>